<comment type="caution">
    <text evidence="3">The sequence shown here is derived from an EMBL/GenBank/DDBJ whole genome shotgun (WGS) entry which is preliminary data.</text>
</comment>
<dbReference type="Pfam" id="PF01844">
    <property type="entry name" value="HNH"/>
    <property type="match status" value="1"/>
</dbReference>
<dbReference type="CDD" id="cd00085">
    <property type="entry name" value="HNHc"/>
    <property type="match status" value="1"/>
</dbReference>
<accession>A0ABW1D4B0</accession>
<sequence length="173" mass="18968">MAAYIKYSRELLTEAAAESLSVADVLRRLGVKWTGGSHAHISRRLKHFGIDTSHFVGQAHGKGRRSATVRSHQEVLVLRPAGSIREKAPALRRALREAGVPYTCAGCKISGTWQGRPLTLHVDHISGDWLDNRMENLRFLCPNCHSQTENFAGKGKAKRGRSPMAEAQSLGGC</sequence>
<evidence type="ECO:0000313" key="3">
    <source>
        <dbReference type="EMBL" id="MFC5831921.1"/>
    </source>
</evidence>
<evidence type="ECO:0000313" key="4">
    <source>
        <dbReference type="Proteomes" id="UP001596058"/>
    </source>
</evidence>
<feature type="domain" description="HNH" evidence="2">
    <location>
        <begin position="104"/>
        <end position="150"/>
    </location>
</feature>
<keyword evidence="3" id="KW-0540">Nuclease</keyword>
<dbReference type="InterPro" id="IPR003615">
    <property type="entry name" value="HNH_nuc"/>
</dbReference>
<dbReference type="RefSeq" id="WP_379521424.1">
    <property type="nucleotide sequence ID" value="NZ_JBHSPA010000071.1"/>
</dbReference>
<keyword evidence="4" id="KW-1185">Reference proteome</keyword>
<dbReference type="GO" id="GO:0004519">
    <property type="term" value="F:endonuclease activity"/>
    <property type="evidence" value="ECO:0007669"/>
    <property type="project" value="UniProtKB-KW"/>
</dbReference>
<dbReference type="InterPro" id="IPR002711">
    <property type="entry name" value="HNH"/>
</dbReference>
<organism evidence="3 4">
    <name type="scientific">Nonomuraea insulae</name>
    <dbReference type="NCBI Taxonomy" id="1616787"/>
    <lineage>
        <taxon>Bacteria</taxon>
        <taxon>Bacillati</taxon>
        <taxon>Actinomycetota</taxon>
        <taxon>Actinomycetes</taxon>
        <taxon>Streptosporangiales</taxon>
        <taxon>Streptosporangiaceae</taxon>
        <taxon>Nonomuraea</taxon>
    </lineage>
</organism>
<keyword evidence="3" id="KW-0255">Endonuclease</keyword>
<evidence type="ECO:0000256" key="1">
    <source>
        <dbReference type="SAM" id="MobiDB-lite"/>
    </source>
</evidence>
<dbReference type="EMBL" id="JBHSPA010000071">
    <property type="protein sequence ID" value="MFC5831921.1"/>
    <property type="molecule type" value="Genomic_DNA"/>
</dbReference>
<protein>
    <submittedName>
        <fullName evidence="3">HNH endonuclease signature motif containing protein</fullName>
    </submittedName>
</protein>
<gene>
    <name evidence="3" type="ORF">ACFPZ3_49420</name>
</gene>
<reference evidence="4" key="1">
    <citation type="journal article" date="2019" name="Int. J. Syst. Evol. Microbiol.">
        <title>The Global Catalogue of Microorganisms (GCM) 10K type strain sequencing project: providing services to taxonomists for standard genome sequencing and annotation.</title>
        <authorList>
            <consortium name="The Broad Institute Genomics Platform"/>
            <consortium name="The Broad Institute Genome Sequencing Center for Infectious Disease"/>
            <person name="Wu L."/>
            <person name="Ma J."/>
        </authorList>
    </citation>
    <scope>NUCLEOTIDE SEQUENCE [LARGE SCALE GENOMIC DNA]</scope>
    <source>
        <strain evidence="4">CCUG 53903</strain>
    </source>
</reference>
<name>A0ABW1D4B0_9ACTN</name>
<evidence type="ECO:0000259" key="2">
    <source>
        <dbReference type="Pfam" id="PF01844"/>
    </source>
</evidence>
<feature type="region of interest" description="Disordered" evidence="1">
    <location>
        <begin position="151"/>
        <end position="173"/>
    </location>
</feature>
<dbReference type="Proteomes" id="UP001596058">
    <property type="component" value="Unassembled WGS sequence"/>
</dbReference>
<proteinExistence type="predicted"/>
<keyword evidence="3" id="KW-0378">Hydrolase</keyword>